<dbReference type="GO" id="GO:0005643">
    <property type="term" value="C:nuclear pore"/>
    <property type="evidence" value="ECO:0007669"/>
    <property type="project" value="TreeGrafter"/>
</dbReference>
<dbReference type="GO" id="GO:0005737">
    <property type="term" value="C:cytoplasm"/>
    <property type="evidence" value="ECO:0007669"/>
    <property type="project" value="UniProtKB-SubCell"/>
</dbReference>
<evidence type="ECO:0000256" key="1">
    <source>
        <dbReference type="ARBA" id="ARBA00004123"/>
    </source>
</evidence>
<keyword evidence="5" id="KW-0963">Cytoplasm</keyword>
<comment type="subcellular location">
    <subcellularLocation>
        <location evidence="2">Cytoplasm</location>
    </subcellularLocation>
    <subcellularLocation>
        <location evidence="1">Nucleus</location>
    </subcellularLocation>
</comment>
<dbReference type="SUPFAM" id="SSF48371">
    <property type="entry name" value="ARM repeat"/>
    <property type="match status" value="1"/>
</dbReference>
<evidence type="ECO:0000256" key="4">
    <source>
        <dbReference type="ARBA" id="ARBA00022448"/>
    </source>
</evidence>
<keyword evidence="6" id="KW-0653">Protein transport</keyword>
<dbReference type="GO" id="GO:0006611">
    <property type="term" value="P:protein export from nucleus"/>
    <property type="evidence" value="ECO:0007669"/>
    <property type="project" value="TreeGrafter"/>
</dbReference>
<keyword evidence="9" id="KW-1185">Reference proteome</keyword>
<keyword evidence="7" id="KW-0539">Nucleus</keyword>
<name>A0AAJ6CL60_9BASI</name>
<accession>A0AAJ6CL60</accession>
<organism evidence="8 9">
    <name type="scientific">Malassezia arunalokei</name>
    <dbReference type="NCBI Taxonomy" id="1514897"/>
    <lineage>
        <taxon>Eukaryota</taxon>
        <taxon>Fungi</taxon>
        <taxon>Dikarya</taxon>
        <taxon>Basidiomycota</taxon>
        <taxon>Ustilaginomycotina</taxon>
        <taxon>Malasseziomycetes</taxon>
        <taxon>Malasseziales</taxon>
        <taxon>Malasseziaceae</taxon>
        <taxon>Malassezia</taxon>
    </lineage>
</organism>
<dbReference type="AlphaFoldDB" id="A0AAJ6CL60"/>
<gene>
    <name evidence="8" type="ORF">MARU1_000151</name>
</gene>
<dbReference type="Proteomes" id="UP001217582">
    <property type="component" value="Chromosome 1"/>
</dbReference>
<dbReference type="GO" id="GO:0005049">
    <property type="term" value="F:nuclear export signal receptor activity"/>
    <property type="evidence" value="ECO:0007669"/>
    <property type="project" value="InterPro"/>
</dbReference>
<dbReference type="EMBL" id="CP119916">
    <property type="protein sequence ID" value="WFD14153.1"/>
    <property type="molecule type" value="Genomic_DNA"/>
</dbReference>
<reference evidence="8 9" key="1">
    <citation type="submission" date="2023-03" db="EMBL/GenBank/DDBJ databases">
        <title>Mating type loci evolution in Malassezia.</title>
        <authorList>
            <person name="Coelho M.A."/>
        </authorList>
    </citation>
    <scope>NUCLEOTIDE SEQUENCE [LARGE SCALE GENOMIC DNA]</scope>
    <source>
        <strain evidence="8 9">CBS 13387</strain>
    </source>
</reference>
<evidence type="ECO:0000256" key="6">
    <source>
        <dbReference type="ARBA" id="ARBA00022927"/>
    </source>
</evidence>
<dbReference type="InterPro" id="IPR044189">
    <property type="entry name" value="XPO4/7-like"/>
</dbReference>
<comment type="similarity">
    <text evidence="3">Belongs to the exportin family.</text>
</comment>
<protein>
    <submittedName>
        <fullName evidence="8">Uncharacterized protein</fullName>
    </submittedName>
</protein>
<evidence type="ECO:0000313" key="9">
    <source>
        <dbReference type="Proteomes" id="UP001217582"/>
    </source>
</evidence>
<evidence type="ECO:0000256" key="3">
    <source>
        <dbReference type="ARBA" id="ARBA00009466"/>
    </source>
</evidence>
<dbReference type="InterPro" id="IPR016024">
    <property type="entry name" value="ARM-type_fold"/>
</dbReference>
<evidence type="ECO:0000313" key="8">
    <source>
        <dbReference type="EMBL" id="WFD14153.1"/>
    </source>
</evidence>
<dbReference type="PANTHER" id="PTHR12596">
    <property type="entry name" value="EXPORTIN 4,7-RELATED"/>
    <property type="match status" value="1"/>
</dbReference>
<proteinExistence type="inferred from homology"/>
<evidence type="ECO:0000256" key="2">
    <source>
        <dbReference type="ARBA" id="ARBA00004496"/>
    </source>
</evidence>
<dbReference type="PANTHER" id="PTHR12596:SF1">
    <property type="entry name" value="EXPORTIN-4"/>
    <property type="match status" value="1"/>
</dbReference>
<evidence type="ECO:0000256" key="7">
    <source>
        <dbReference type="ARBA" id="ARBA00023242"/>
    </source>
</evidence>
<evidence type="ECO:0000256" key="5">
    <source>
        <dbReference type="ARBA" id="ARBA00022490"/>
    </source>
</evidence>
<sequence length="1101" mass="119173">MATSAPAQCHEEDLTDVCQQVELACVHIGSLHEKERTKASDILLALPQSPCLVDVVRTLLTQSTQDAVHFHVLGAFLTGIAHVDDLLRLGEVCEWLLQRATHHASPAYVRARYVRAIVVLSLRMTGLSTHTTPNSTPILTLGEHAQSLLGTHATMGWALASALAHEFLDQDEDRTSAGLRENEFVWCAALVQVAVIPELVPTLLSSFHATDPSSPVWPVAADCVQAWLGWRSVSLPETPSSHAELWTYVRDTPSEPPLPGVTLRVSPSLAPLYLHPDVATVLGHAARQAPSPVPTACYEAMLHVANYRPWSKEVAGTWPEQRAALLHVLMDLTEMPNASDDDIAALQRVTHIYTQLMYTDSGCVLMQGAVPAPMLLEALVRVSTVCLHVAFDRVPRGSQATEASDAAVDQALALWRSLLCALPVSDAAHVHSYVREHVVLPYQAGRLHAAALTAELDADDLWGEEDAQDADLYNDQLTLYATLARTCVREALAHLSSIVQQPAMRDIVQMRPATWEQWHWLALMLGHLVADAGEGEMASVPEALRDAPADALLRECFAWQGVLAMHGPHGSATPASPQTLVSLLWLMARWVPAYLLQEDPSPVARPFAGDGGQHILDEWAGCCHHLLQSWSTDAEVLIAMAHVWDALARSPGAMRVWLAKDQVYALVRDDMLGSLETLPDTVQAPLLRAVVRCVDATRDGPQASAEHVRSLYYPLIVQAAQARMNAAALAPSPLSIQSALALWCALAEAADPSTSGLVHVHLCTQLSAMTALVSHQAAQADVQITAMQAMHALLRAAPELDPAVLPDLARHTFMLLETAHACLGTVRDPDATQESVIVTYLHVVEELVRACTEAPMLHTWCLRALEIMAPVLSLDVLRIPSISEALATLIHAMLIILRPALLASAQSAEPVPDLAAPFDEPCLARVPAFQLVVRASMYLIGTCDARTESVASAVAQGLGYVAEGLPSFTSPCPAAQVVMDDVIRQLCLLLFLRPMQPAMLTPLVLALRRTVLSRLDAHALGGAETLLPTLAASCHTPAYRAAVEQAIQHVWESRAPSPVPAPTPVMTARMQAKAEQAAALSLNRTLRPLVQHARQTLRLHT</sequence>
<keyword evidence="4" id="KW-0813">Transport</keyword>